<protein>
    <submittedName>
        <fullName evidence="1">Uncharacterized protein</fullName>
    </submittedName>
</protein>
<dbReference type="EMBL" id="CABEEZ010000097">
    <property type="protein sequence ID" value="VTR39806.1"/>
    <property type="molecule type" value="Genomic_DNA"/>
</dbReference>
<dbReference type="AlphaFoldDB" id="A0A4U9V0B1"/>
<name>A0A4U9V0B1_SERFO</name>
<gene>
    <name evidence="1" type="ORF">NCTC12965_04401</name>
</gene>
<sequence>MEGNGYIQRAVCGRDVNSSEIFMSPLSYGVMPFKISTKARQNGLEIVTPEGD</sequence>
<organism evidence="1">
    <name type="scientific">Serratia fonticola</name>
    <dbReference type="NCBI Taxonomy" id="47917"/>
    <lineage>
        <taxon>Bacteria</taxon>
        <taxon>Pseudomonadati</taxon>
        <taxon>Pseudomonadota</taxon>
        <taxon>Gammaproteobacteria</taxon>
        <taxon>Enterobacterales</taxon>
        <taxon>Yersiniaceae</taxon>
        <taxon>Serratia</taxon>
    </lineage>
</organism>
<proteinExistence type="predicted"/>
<evidence type="ECO:0000313" key="1">
    <source>
        <dbReference type="EMBL" id="VTR39806.1"/>
    </source>
</evidence>
<reference evidence="1" key="1">
    <citation type="submission" date="2019-05" db="EMBL/GenBank/DDBJ databases">
        <authorList>
            <consortium name="Pathogen Informatics"/>
        </authorList>
    </citation>
    <scope>NUCLEOTIDE SEQUENCE [LARGE SCALE GENOMIC DNA]</scope>
    <source>
        <strain evidence="1">NCTC12965</strain>
    </source>
</reference>
<accession>A0A4U9V0B1</accession>